<gene>
    <name evidence="1" type="ORF">CJ255_15775</name>
</gene>
<reference evidence="2" key="1">
    <citation type="submission" date="2017-08" db="EMBL/GenBank/DDBJ databases">
        <authorList>
            <person name="Grouzdev D.S."/>
            <person name="Gaisin V.A."/>
            <person name="Rysina M.S."/>
            <person name="Gorlenko V.M."/>
        </authorList>
    </citation>
    <scope>NUCLEOTIDE SEQUENCE [LARGE SCALE GENOMIC DNA]</scope>
    <source>
        <strain evidence="2">Kir15-3F</strain>
    </source>
</reference>
<dbReference type="SUPFAM" id="SSF51219">
    <property type="entry name" value="TRAP-like"/>
    <property type="match status" value="1"/>
</dbReference>
<dbReference type="EMBL" id="NQWI01000088">
    <property type="protein sequence ID" value="PDW02105.1"/>
    <property type="molecule type" value="Genomic_DNA"/>
</dbReference>
<name>A0A2A6RGU9_9CHLR</name>
<dbReference type="InterPro" id="IPR036983">
    <property type="entry name" value="AIM24_sf"/>
</dbReference>
<organism evidence="1 2">
    <name type="scientific">Candidatus Viridilinea mediisalina</name>
    <dbReference type="NCBI Taxonomy" id="2024553"/>
    <lineage>
        <taxon>Bacteria</taxon>
        <taxon>Bacillati</taxon>
        <taxon>Chloroflexota</taxon>
        <taxon>Chloroflexia</taxon>
        <taxon>Chloroflexales</taxon>
        <taxon>Chloroflexineae</taxon>
        <taxon>Oscillochloridaceae</taxon>
        <taxon>Candidatus Viridilinea</taxon>
    </lineage>
</organism>
<evidence type="ECO:0000313" key="2">
    <source>
        <dbReference type="Proteomes" id="UP000220527"/>
    </source>
</evidence>
<dbReference type="Gene3D" id="3.60.160.10">
    <property type="entry name" value="Mitochondrial biogenesis AIM24"/>
    <property type="match status" value="1"/>
</dbReference>
<dbReference type="PANTHER" id="PTHR38074:SF1">
    <property type="entry name" value="ALTERED INHERITANCE OF MITOCHONDRIA PROTEIN 24, MITOCHONDRIAL"/>
    <property type="match status" value="1"/>
</dbReference>
<protein>
    <recommendedName>
        <fullName evidence="3">AIM24 family protein</fullName>
    </recommendedName>
</protein>
<dbReference type="InterPro" id="IPR016031">
    <property type="entry name" value="Trp_RNA-bd_attenuator-like_dom"/>
</dbReference>
<evidence type="ECO:0000313" key="1">
    <source>
        <dbReference type="EMBL" id="PDW02105.1"/>
    </source>
</evidence>
<keyword evidence="2" id="KW-1185">Reference proteome</keyword>
<dbReference type="Pfam" id="PF01987">
    <property type="entry name" value="AIM24"/>
    <property type="match status" value="1"/>
</dbReference>
<accession>A0A2A6RGU9</accession>
<sequence length="251" mass="27214">MTPMTSATGAPNHGELNTTVIARLEGKSSLVEILQYNELRGSEDIRGAQNLFFAQQVGLRLKQVRITLRDSDAIIEAGGLHFMHGNINLDNQVGGLGGFMKKMAANVMTGEATFKPRYRGTGHIYLEPTFGHFLLIRLEGDEAIVEKQMFYAAEGTVDVGVAMQKHISAGAMGGEGWFQTSVRGVGWCVLNSPVPAEEVVRITLNNEKLSVDGTFALLRKGKINFKVEKSTKSLFGTATNGRLRSTASPAN</sequence>
<dbReference type="AlphaFoldDB" id="A0A2A6RGU9"/>
<dbReference type="OrthoDB" id="9779518at2"/>
<evidence type="ECO:0008006" key="3">
    <source>
        <dbReference type="Google" id="ProtNLM"/>
    </source>
</evidence>
<comment type="caution">
    <text evidence="1">The sequence shown here is derived from an EMBL/GenBank/DDBJ whole genome shotgun (WGS) entry which is preliminary data.</text>
</comment>
<dbReference type="Proteomes" id="UP000220527">
    <property type="component" value="Unassembled WGS sequence"/>
</dbReference>
<dbReference type="PANTHER" id="PTHR38074">
    <property type="entry name" value="ALTERED INHERITANCE OF MITOCHONDRIA PROTEIN 24, MITOCHONDRIAL"/>
    <property type="match status" value="1"/>
</dbReference>
<dbReference type="InterPro" id="IPR002838">
    <property type="entry name" value="AIM24"/>
</dbReference>
<proteinExistence type="predicted"/>